<organism evidence="17 18">
    <name type="scientific">Coccidioides immitis RMSCC 2394</name>
    <dbReference type="NCBI Taxonomy" id="404692"/>
    <lineage>
        <taxon>Eukaryota</taxon>
        <taxon>Fungi</taxon>
        <taxon>Dikarya</taxon>
        <taxon>Ascomycota</taxon>
        <taxon>Pezizomycotina</taxon>
        <taxon>Eurotiomycetes</taxon>
        <taxon>Eurotiomycetidae</taxon>
        <taxon>Onygenales</taxon>
        <taxon>Onygenaceae</taxon>
        <taxon>Coccidioides</taxon>
    </lineage>
</organism>
<dbReference type="OrthoDB" id="10257561at2759"/>
<keyword evidence="9" id="KW-0378">Hydrolase</keyword>
<dbReference type="AlphaFoldDB" id="A0A0J7BEL2"/>
<accession>A0A0J7BEL2</accession>
<dbReference type="GO" id="GO:0006465">
    <property type="term" value="P:signal peptide processing"/>
    <property type="evidence" value="ECO:0007669"/>
    <property type="project" value="InterPro"/>
</dbReference>
<comment type="function">
    <text evidence="15">Catalytic component of the signal peptidase complex (SPC) which catalyzes the cleavage of N-terminal signal sequences from nascent proteins as they are translocated into the lumen of the endoplasmic reticulum. Specifically cleaves N-terminal signal peptides that contain a hydrophobic alpha-helix (h-region) shorter than 18-20 amino acids.</text>
</comment>
<evidence type="ECO:0000256" key="2">
    <source>
        <dbReference type="ARBA" id="ARBA00004648"/>
    </source>
</evidence>
<dbReference type="InterPro" id="IPR019756">
    <property type="entry name" value="Pept_S26A_signal_pept_1_Ser-AS"/>
</dbReference>
<keyword evidence="13" id="KW-0472">Membrane</keyword>
<keyword evidence="10" id="KW-0256">Endoplasmic reticulum</keyword>
<comment type="similarity">
    <text evidence="3">Belongs to the peptidase S26B family.</text>
</comment>
<dbReference type="EMBL" id="DS028098">
    <property type="protein sequence ID" value="KMP08582.1"/>
    <property type="molecule type" value="Genomic_DNA"/>
</dbReference>
<dbReference type="CDD" id="cd06530">
    <property type="entry name" value="S26_SPase_I"/>
    <property type="match status" value="1"/>
</dbReference>
<evidence type="ECO:0000256" key="5">
    <source>
        <dbReference type="ARBA" id="ARBA00019685"/>
    </source>
</evidence>
<gene>
    <name evidence="17" type="ORF">CIRG_08263</name>
</gene>
<comment type="subcellular location">
    <subcellularLocation>
        <location evidence="2">Endoplasmic reticulum membrane</location>
        <topology evidence="2">Single-pass type II membrane protein</topology>
    </subcellularLocation>
</comment>
<dbReference type="InterPro" id="IPR036286">
    <property type="entry name" value="LexA/Signal_pep-like_sf"/>
</dbReference>
<comment type="subunit">
    <text evidence="16">Component of the signal peptidase complex (SPC) composed of a catalytic subunit SEC11 and three accessory subunits SPC1, SPC2 and SPC3. The complex induces a local thinning of the ER membrane which is used to measure the length of the signal peptide (SP) h-region of protein substrates. This ensures the selectivity of the complex towards h-regions shorter than 18-20 amino acids. SPC associates with the translocon complex.</text>
</comment>
<evidence type="ECO:0000313" key="17">
    <source>
        <dbReference type="EMBL" id="KMP08582.1"/>
    </source>
</evidence>
<evidence type="ECO:0000256" key="1">
    <source>
        <dbReference type="ARBA" id="ARBA00000677"/>
    </source>
</evidence>
<evidence type="ECO:0000256" key="15">
    <source>
        <dbReference type="ARBA" id="ARBA00045533"/>
    </source>
</evidence>
<dbReference type="SUPFAM" id="SSF51306">
    <property type="entry name" value="LexA/Signal peptidase"/>
    <property type="match status" value="1"/>
</dbReference>
<sequence length="181" mass="20509">MAWKLLSLATNTSHPAMVVLSGSMEPAFQRGDIIFLSNWTQQVEVGDIPVLWFEGNPLPMVHRAVEVQYDFIHFFLPPRDMPSIRRPKGAEEDTMCFRDWGWLTSRQSGTGRQLIMTKGDNSKLRDVALYPPGQIYVYRTQVVGMVRGEVPWLRELLIIGIGAIGMFQIMLGQEEKLTGKG</sequence>
<dbReference type="GO" id="GO:0004252">
    <property type="term" value="F:serine-type endopeptidase activity"/>
    <property type="evidence" value="ECO:0007669"/>
    <property type="project" value="InterPro"/>
</dbReference>
<evidence type="ECO:0000256" key="9">
    <source>
        <dbReference type="ARBA" id="ARBA00022801"/>
    </source>
</evidence>
<dbReference type="PROSITE" id="PS00501">
    <property type="entry name" value="SPASE_I_1"/>
    <property type="match status" value="1"/>
</dbReference>
<keyword evidence="8" id="KW-0812">Transmembrane</keyword>
<dbReference type="Proteomes" id="UP000054565">
    <property type="component" value="Unassembled WGS sequence"/>
</dbReference>
<evidence type="ECO:0000256" key="12">
    <source>
        <dbReference type="ARBA" id="ARBA00022989"/>
    </source>
</evidence>
<dbReference type="InterPro" id="IPR001733">
    <property type="entry name" value="Peptidase_S26B"/>
</dbReference>
<dbReference type="PANTHER" id="PTHR10806:SF6">
    <property type="entry name" value="SIGNAL PEPTIDASE COMPLEX CATALYTIC SUBUNIT SEC11"/>
    <property type="match status" value="1"/>
</dbReference>
<protein>
    <recommendedName>
        <fullName evidence="5">Signal peptidase complex catalytic subunit SEC11</fullName>
        <ecNumber evidence="4">3.4.21.89</ecNumber>
    </recommendedName>
    <alternativeName>
        <fullName evidence="14">Signal peptidase I</fullName>
    </alternativeName>
    <alternativeName>
        <fullName evidence="6">Signal peptidase complex catalytic subunit sec11</fullName>
    </alternativeName>
</protein>
<evidence type="ECO:0000256" key="6">
    <source>
        <dbReference type="ARBA" id="ARBA00021755"/>
    </source>
</evidence>
<evidence type="ECO:0000256" key="16">
    <source>
        <dbReference type="ARBA" id="ARBA00047037"/>
    </source>
</evidence>
<name>A0A0J7BEL2_COCIT</name>
<keyword evidence="12" id="KW-1133">Transmembrane helix</keyword>
<dbReference type="GO" id="GO:0009003">
    <property type="term" value="F:signal peptidase activity"/>
    <property type="evidence" value="ECO:0007669"/>
    <property type="project" value="UniProtKB-EC"/>
</dbReference>
<comment type="catalytic activity">
    <reaction evidence="1">
        <text>Cleavage of hydrophobic, N-terminal signal or leader sequences from secreted and periplasmic proteins.</text>
        <dbReference type="EC" id="3.4.21.89"/>
    </reaction>
</comment>
<reference evidence="18" key="1">
    <citation type="journal article" date="2010" name="Genome Res.">
        <title>Population genomic sequencing of Coccidioides fungi reveals recent hybridization and transposon control.</title>
        <authorList>
            <person name="Neafsey D.E."/>
            <person name="Barker B.M."/>
            <person name="Sharpton T.J."/>
            <person name="Stajich J.E."/>
            <person name="Park D.J."/>
            <person name="Whiston E."/>
            <person name="Hung C.-Y."/>
            <person name="McMahan C."/>
            <person name="White J."/>
            <person name="Sykes S."/>
            <person name="Heiman D."/>
            <person name="Young S."/>
            <person name="Zeng Q."/>
            <person name="Abouelleil A."/>
            <person name="Aftuck L."/>
            <person name="Bessette D."/>
            <person name="Brown A."/>
            <person name="FitzGerald M."/>
            <person name="Lui A."/>
            <person name="Macdonald J.P."/>
            <person name="Priest M."/>
            <person name="Orbach M.J."/>
            <person name="Galgiani J.N."/>
            <person name="Kirkland T.N."/>
            <person name="Cole G.T."/>
            <person name="Birren B.W."/>
            <person name="Henn M.R."/>
            <person name="Taylor J.W."/>
            <person name="Rounsley S.D."/>
        </authorList>
    </citation>
    <scope>NUCLEOTIDE SEQUENCE [LARGE SCALE GENOMIC DNA]</scope>
    <source>
        <strain evidence="18">RMSCC 2394</strain>
    </source>
</reference>
<keyword evidence="11" id="KW-0735">Signal-anchor</keyword>
<dbReference type="InterPro" id="IPR019533">
    <property type="entry name" value="Peptidase_S26"/>
</dbReference>
<dbReference type="EC" id="3.4.21.89" evidence="4"/>
<evidence type="ECO:0000256" key="13">
    <source>
        <dbReference type="ARBA" id="ARBA00023136"/>
    </source>
</evidence>
<dbReference type="PANTHER" id="PTHR10806">
    <property type="entry name" value="SIGNAL PEPTIDASE COMPLEX CATALYTIC SUBUNIT SEC11"/>
    <property type="match status" value="1"/>
</dbReference>
<evidence type="ECO:0000256" key="8">
    <source>
        <dbReference type="ARBA" id="ARBA00022692"/>
    </source>
</evidence>
<evidence type="ECO:0000256" key="4">
    <source>
        <dbReference type="ARBA" id="ARBA00013208"/>
    </source>
</evidence>
<keyword evidence="7" id="KW-0645">Protease</keyword>
<dbReference type="STRING" id="404692.A0A0J7BEL2"/>
<dbReference type="GO" id="GO:0005787">
    <property type="term" value="C:signal peptidase complex"/>
    <property type="evidence" value="ECO:0007669"/>
    <property type="project" value="TreeGrafter"/>
</dbReference>
<evidence type="ECO:0000256" key="3">
    <source>
        <dbReference type="ARBA" id="ARBA00011035"/>
    </source>
</evidence>
<dbReference type="Gene3D" id="2.10.109.10">
    <property type="entry name" value="Umud Fragment, subunit A"/>
    <property type="match status" value="1"/>
</dbReference>
<evidence type="ECO:0000256" key="7">
    <source>
        <dbReference type="ARBA" id="ARBA00022670"/>
    </source>
</evidence>
<evidence type="ECO:0000256" key="14">
    <source>
        <dbReference type="ARBA" id="ARBA00033305"/>
    </source>
</evidence>
<evidence type="ECO:0000313" key="18">
    <source>
        <dbReference type="Proteomes" id="UP000054565"/>
    </source>
</evidence>
<evidence type="ECO:0000256" key="10">
    <source>
        <dbReference type="ARBA" id="ARBA00022824"/>
    </source>
</evidence>
<evidence type="ECO:0000256" key="11">
    <source>
        <dbReference type="ARBA" id="ARBA00022968"/>
    </source>
</evidence>
<proteinExistence type="inferred from homology"/>